<evidence type="ECO:0000256" key="1">
    <source>
        <dbReference type="SAM" id="Phobius"/>
    </source>
</evidence>
<keyword evidence="3" id="KW-1185">Reference proteome</keyword>
<dbReference type="InterPro" id="IPR018688">
    <property type="entry name" value="PpoB2-like"/>
</dbReference>
<keyword evidence="1" id="KW-1133">Transmembrane helix</keyword>
<feature type="transmembrane region" description="Helical" evidence="1">
    <location>
        <begin position="130"/>
        <end position="150"/>
    </location>
</feature>
<feature type="transmembrane region" description="Helical" evidence="1">
    <location>
        <begin position="103"/>
        <end position="124"/>
    </location>
</feature>
<sequence>MFSGQRSLGQGPLPWLLLASLAGWGWLLGSTAMLSIPAFCGSLPLAGYALGWQGIEQVLLFNPPQQLLLGWWLMLLAMLPLLLAQPLFYVWHRSLRRKRWQGIALFVLGFGAVWSLAGVLLMGLVVAVRVWFGLSAWPFFFAVVLPCLVWQASPFKQHCLNQCHRQPRISAFGLGYVRDCLGFGLSAGAWCVGSCWPLMLLPVLLEQGHVALMLLGMLWMLYERLLRPRVLRWYWPWPRHPRGLS</sequence>
<name>A0A1H4MIF6_9PSED</name>
<reference evidence="3" key="1">
    <citation type="submission" date="2016-10" db="EMBL/GenBank/DDBJ databases">
        <authorList>
            <person name="Varghese N."/>
            <person name="Submissions S."/>
        </authorList>
    </citation>
    <scope>NUCLEOTIDE SEQUENCE [LARGE SCALE GENOMIC DNA]</scope>
    <source>
        <strain evidence="3">DSM 9751</strain>
    </source>
</reference>
<keyword evidence="1" id="KW-0472">Membrane</keyword>
<accession>A0A1H4MIF6</accession>
<protein>
    <submittedName>
        <fullName evidence="2">Predicted metal-binding integral membrane protein</fullName>
    </submittedName>
</protein>
<dbReference type="Pfam" id="PF09948">
    <property type="entry name" value="PpoB2"/>
    <property type="match status" value="1"/>
</dbReference>
<evidence type="ECO:0000313" key="2">
    <source>
        <dbReference type="EMBL" id="SEB82900.1"/>
    </source>
</evidence>
<feature type="transmembrane region" description="Helical" evidence="1">
    <location>
        <begin position="12"/>
        <end position="29"/>
    </location>
</feature>
<proteinExistence type="predicted"/>
<gene>
    <name evidence="2" type="ORF">SAMN05216178_2418</name>
</gene>
<evidence type="ECO:0000313" key="3">
    <source>
        <dbReference type="Proteomes" id="UP000198982"/>
    </source>
</evidence>
<feature type="transmembrane region" description="Helical" evidence="1">
    <location>
        <begin position="171"/>
        <end position="190"/>
    </location>
</feature>
<dbReference type="AlphaFoldDB" id="A0A1H4MIF6"/>
<dbReference type="Proteomes" id="UP000198982">
    <property type="component" value="Unassembled WGS sequence"/>
</dbReference>
<feature type="transmembrane region" description="Helical" evidence="1">
    <location>
        <begin position="67"/>
        <end position="91"/>
    </location>
</feature>
<organism evidence="2 3">
    <name type="scientific">Pseudomonas saponiphila</name>
    <dbReference type="NCBI Taxonomy" id="556534"/>
    <lineage>
        <taxon>Bacteria</taxon>
        <taxon>Pseudomonadati</taxon>
        <taxon>Pseudomonadota</taxon>
        <taxon>Gammaproteobacteria</taxon>
        <taxon>Pseudomonadales</taxon>
        <taxon>Pseudomonadaceae</taxon>
        <taxon>Pseudomonas</taxon>
    </lineage>
</organism>
<keyword evidence="1" id="KW-0812">Transmembrane</keyword>
<feature type="transmembrane region" description="Helical" evidence="1">
    <location>
        <begin position="196"/>
        <end position="222"/>
    </location>
</feature>
<dbReference type="EMBL" id="FNTJ01000001">
    <property type="protein sequence ID" value="SEB82900.1"/>
    <property type="molecule type" value="Genomic_DNA"/>
</dbReference>